<organism evidence="2 3">
    <name type="scientific">Trichonephila clavipes</name>
    <name type="common">Golden silk orbweaver</name>
    <name type="synonym">Nephila clavipes</name>
    <dbReference type="NCBI Taxonomy" id="2585209"/>
    <lineage>
        <taxon>Eukaryota</taxon>
        <taxon>Metazoa</taxon>
        <taxon>Ecdysozoa</taxon>
        <taxon>Arthropoda</taxon>
        <taxon>Chelicerata</taxon>
        <taxon>Arachnida</taxon>
        <taxon>Araneae</taxon>
        <taxon>Araneomorphae</taxon>
        <taxon>Entelegynae</taxon>
        <taxon>Araneoidea</taxon>
        <taxon>Nephilidae</taxon>
        <taxon>Trichonephila</taxon>
    </lineage>
</organism>
<proteinExistence type="predicted"/>
<feature type="compositionally biased region" description="Polar residues" evidence="1">
    <location>
        <begin position="13"/>
        <end position="22"/>
    </location>
</feature>
<dbReference type="Proteomes" id="UP000887159">
    <property type="component" value="Unassembled WGS sequence"/>
</dbReference>
<sequence length="68" mass="7758">MDSWQPIKKLANAKSTHYSSAGENRGGNYLRKAAKKKKIRSRKLKASPFQKIMAQLFDRAKKAHMPVD</sequence>
<feature type="region of interest" description="Disordered" evidence="1">
    <location>
        <begin position="12"/>
        <end position="45"/>
    </location>
</feature>
<comment type="caution">
    <text evidence="2">The sequence shown here is derived from an EMBL/GenBank/DDBJ whole genome shotgun (WGS) entry which is preliminary data.</text>
</comment>
<protein>
    <submittedName>
        <fullName evidence="2">Uncharacterized protein</fullName>
    </submittedName>
</protein>
<accession>A0A8X6RXI9</accession>
<reference evidence="2" key="1">
    <citation type="submission" date="2020-08" db="EMBL/GenBank/DDBJ databases">
        <title>Multicomponent nature underlies the extraordinary mechanical properties of spider dragline silk.</title>
        <authorList>
            <person name="Kono N."/>
            <person name="Nakamura H."/>
            <person name="Mori M."/>
            <person name="Yoshida Y."/>
            <person name="Ohtoshi R."/>
            <person name="Malay A.D."/>
            <person name="Moran D.A.P."/>
            <person name="Tomita M."/>
            <person name="Numata K."/>
            <person name="Arakawa K."/>
        </authorList>
    </citation>
    <scope>NUCLEOTIDE SEQUENCE</scope>
</reference>
<feature type="compositionally biased region" description="Basic residues" evidence="1">
    <location>
        <begin position="32"/>
        <end position="45"/>
    </location>
</feature>
<name>A0A8X6RXI9_TRICX</name>
<gene>
    <name evidence="2" type="ORF">TNCV_5098721</name>
</gene>
<dbReference type="EMBL" id="BMAU01021232">
    <property type="protein sequence ID" value="GFY02011.1"/>
    <property type="molecule type" value="Genomic_DNA"/>
</dbReference>
<evidence type="ECO:0000313" key="3">
    <source>
        <dbReference type="Proteomes" id="UP000887159"/>
    </source>
</evidence>
<evidence type="ECO:0000313" key="2">
    <source>
        <dbReference type="EMBL" id="GFY02011.1"/>
    </source>
</evidence>
<dbReference type="AlphaFoldDB" id="A0A8X6RXI9"/>
<evidence type="ECO:0000256" key="1">
    <source>
        <dbReference type="SAM" id="MobiDB-lite"/>
    </source>
</evidence>
<keyword evidence="3" id="KW-1185">Reference proteome</keyword>